<feature type="compositionally biased region" description="Low complexity" evidence="1">
    <location>
        <begin position="252"/>
        <end position="274"/>
    </location>
</feature>
<dbReference type="HOGENOM" id="CLU_818835_0_0_1"/>
<evidence type="ECO:0000313" key="2">
    <source>
        <dbReference type="EMBL" id="KEQ68600.1"/>
    </source>
</evidence>
<sequence length="339" mass="35601">MTAVARVPGGGGDDEDPHNTTPRLPADRVDVVPEAEETRVCNRCRVRKPIAEFAPKQASTARSSSRGPVKTCLKCRGGDLMVKKRRGSEPTVSSPLASSAKRQEICPLAWPSQLGVPMQPAPTRSVSQYVAQTLGHAVDQQAGQTIAQTLLDLGAPSRAHTPTMGPPPTRGRGMTRGSAITRTQSASPSRTSSPSRSLVMDVTTRAAERAASMRSPGSGGLGSPPPPHTSPGQPFGFQRSSPVSGRPSPLLSSHTPPGHGTGSPGHSASSGSASSIRFLHTTTSHAVGHRDLASAGEYRVWFICEACNHARAEARRATVSGQVDFCQYCEQGISGRPLR</sequence>
<feature type="compositionally biased region" description="Low complexity" evidence="1">
    <location>
        <begin position="170"/>
        <end position="197"/>
    </location>
</feature>
<dbReference type="RefSeq" id="XP_013422783.1">
    <property type="nucleotide sequence ID" value="XM_013567329.1"/>
</dbReference>
<accession>A0A074W661</accession>
<dbReference type="Proteomes" id="UP000027730">
    <property type="component" value="Unassembled WGS sequence"/>
</dbReference>
<evidence type="ECO:0000313" key="3">
    <source>
        <dbReference type="Proteomes" id="UP000027730"/>
    </source>
</evidence>
<name>A0A074W661_9PEZI</name>
<dbReference type="EMBL" id="KL584728">
    <property type="protein sequence ID" value="KEQ68600.1"/>
    <property type="molecule type" value="Genomic_DNA"/>
</dbReference>
<evidence type="ECO:0000256" key="1">
    <source>
        <dbReference type="SAM" id="MobiDB-lite"/>
    </source>
</evidence>
<feature type="region of interest" description="Disordered" evidence="1">
    <location>
        <begin position="1"/>
        <end position="26"/>
    </location>
</feature>
<feature type="region of interest" description="Disordered" evidence="1">
    <location>
        <begin position="154"/>
        <end position="274"/>
    </location>
</feature>
<proteinExistence type="predicted"/>
<dbReference type="AlphaFoldDB" id="A0A074W661"/>
<reference evidence="2 3" key="1">
    <citation type="journal article" date="2014" name="BMC Genomics">
        <title>Genome sequencing of four Aureobasidium pullulans varieties: biotechnological potential, stress tolerance, and description of new species.</title>
        <authorList>
            <person name="Gostin Ar C."/>
            <person name="Ohm R.A."/>
            <person name="Kogej T."/>
            <person name="Sonjak S."/>
            <person name="Turk M."/>
            <person name="Zajc J."/>
            <person name="Zalar P."/>
            <person name="Grube M."/>
            <person name="Sun H."/>
            <person name="Han J."/>
            <person name="Sharma A."/>
            <person name="Chiniquy J."/>
            <person name="Ngan C.Y."/>
            <person name="Lipzen A."/>
            <person name="Barry K."/>
            <person name="Grigoriev I.V."/>
            <person name="Gunde-Cimerman N."/>
        </authorList>
    </citation>
    <scope>NUCLEOTIDE SEQUENCE [LARGE SCALE GENOMIC DNA]</scope>
    <source>
        <strain evidence="2 3">CBS 147.97</strain>
    </source>
</reference>
<dbReference type="GeneID" id="25417695"/>
<organism evidence="2 3">
    <name type="scientific">Aureobasidium namibiae CBS 147.97</name>
    <dbReference type="NCBI Taxonomy" id="1043004"/>
    <lineage>
        <taxon>Eukaryota</taxon>
        <taxon>Fungi</taxon>
        <taxon>Dikarya</taxon>
        <taxon>Ascomycota</taxon>
        <taxon>Pezizomycotina</taxon>
        <taxon>Dothideomycetes</taxon>
        <taxon>Dothideomycetidae</taxon>
        <taxon>Dothideales</taxon>
        <taxon>Saccotheciaceae</taxon>
        <taxon>Aureobasidium</taxon>
    </lineage>
</organism>
<keyword evidence="3" id="KW-1185">Reference proteome</keyword>
<gene>
    <name evidence="2" type="ORF">M436DRAFT_86332</name>
</gene>
<protein>
    <submittedName>
        <fullName evidence="2">Uncharacterized protein</fullName>
    </submittedName>
</protein>